<dbReference type="RefSeq" id="WP_160894680.1">
    <property type="nucleotide sequence ID" value="NZ_WUMU01000013.1"/>
</dbReference>
<dbReference type="Pfam" id="PF13450">
    <property type="entry name" value="NAD_binding_8"/>
    <property type="match status" value="1"/>
</dbReference>
<dbReference type="InterPro" id="IPR000172">
    <property type="entry name" value="GMC_OxRdtase_N"/>
</dbReference>
<evidence type="ECO:0000259" key="7">
    <source>
        <dbReference type="Pfam" id="PF05199"/>
    </source>
</evidence>
<dbReference type="AlphaFoldDB" id="A0A6L7G3U7"/>
<evidence type="ECO:0000256" key="3">
    <source>
        <dbReference type="ARBA" id="ARBA00022630"/>
    </source>
</evidence>
<evidence type="ECO:0000313" key="8">
    <source>
        <dbReference type="EMBL" id="MXN18549.1"/>
    </source>
</evidence>
<protein>
    <submittedName>
        <fullName evidence="8">GMC family oxidoreductase</fullName>
    </submittedName>
</protein>
<accession>A0A6L7G3U7</accession>
<dbReference type="EMBL" id="WUMU01000013">
    <property type="protein sequence ID" value="MXN18549.1"/>
    <property type="molecule type" value="Genomic_DNA"/>
</dbReference>
<evidence type="ECO:0000259" key="6">
    <source>
        <dbReference type="Pfam" id="PF00732"/>
    </source>
</evidence>
<dbReference type="InterPro" id="IPR007867">
    <property type="entry name" value="GMC_OxRtase_C"/>
</dbReference>
<keyword evidence="3" id="KW-0285">Flavoprotein</keyword>
<feature type="domain" description="Glucose-methanol-choline oxidoreductase C-terminal" evidence="7">
    <location>
        <begin position="387"/>
        <end position="534"/>
    </location>
</feature>
<dbReference type="PANTHER" id="PTHR42784">
    <property type="entry name" value="PYRANOSE 2-OXIDASE"/>
    <property type="match status" value="1"/>
</dbReference>
<comment type="caution">
    <text evidence="8">The sequence shown here is derived from an EMBL/GenBank/DDBJ whole genome shotgun (WGS) entry which is preliminary data.</text>
</comment>
<comment type="cofactor">
    <cofactor evidence="1">
        <name>FAD</name>
        <dbReference type="ChEBI" id="CHEBI:57692"/>
    </cofactor>
</comment>
<keyword evidence="4" id="KW-0274">FAD</keyword>
<dbReference type="SUPFAM" id="SSF54373">
    <property type="entry name" value="FAD-linked reductases, C-terminal domain"/>
    <property type="match status" value="1"/>
</dbReference>
<dbReference type="GO" id="GO:0050660">
    <property type="term" value="F:flavin adenine dinucleotide binding"/>
    <property type="evidence" value="ECO:0007669"/>
    <property type="project" value="InterPro"/>
</dbReference>
<dbReference type="Proteomes" id="UP000477911">
    <property type="component" value="Unassembled WGS sequence"/>
</dbReference>
<evidence type="ECO:0000256" key="5">
    <source>
        <dbReference type="ARBA" id="ARBA00023002"/>
    </source>
</evidence>
<sequence>MSRTRYDAVVIGSGPTGSFAVKELTEQGLNVLLLEAGPEVGPEAFDPNRKKPPQSDINIWERARATLKGQPVQARAAFFSEKLAHLYVNDRQNPYTTPKDAPFLWIRGKQSGGRMHTFGRVLLRWTDDDFKLKTRTGKGADWPIRYDDIAPFYDEVEGFLGLYGQKDDIPTFPDGVYAHEAQLNPAETRFKTDLEALWPNRRVTTWRYIATEPERVPSPLRAALATGRLSVRYDSIARKVLTDPETGRATGVELLDAKTRAVETVEADAVVLCASAIESVRLMLNSTSEAHPQGLGNSSGTLGRYFMDQLPCLAVGSYSRAKGWTLDTASPEDPFYPPSGGAFIPRFVAPDGSAESLYDFQATVGRIPVPEDQDARFSVFGFGQMMPAPENRVTLDPGRKDAWGIPVPHIRCKMAPEDEALLAEQEETLIDMAEKTGAKLEFIGSPNGLREMGRGAYPDADAFSRFIFRKWFARTMVMGAAIHETGGARMGEDPAASVLDGMNRCWDAPNLLVTDASAFCTSGVTGTTLTAMALTVRACRALAADLKQG</sequence>
<keyword evidence="9" id="KW-1185">Reference proteome</keyword>
<evidence type="ECO:0000256" key="1">
    <source>
        <dbReference type="ARBA" id="ARBA00001974"/>
    </source>
</evidence>
<organism evidence="8 9">
    <name type="scientific">Pseudooceanicola albus</name>
    <dbReference type="NCBI Taxonomy" id="2692189"/>
    <lineage>
        <taxon>Bacteria</taxon>
        <taxon>Pseudomonadati</taxon>
        <taxon>Pseudomonadota</taxon>
        <taxon>Alphaproteobacteria</taxon>
        <taxon>Rhodobacterales</taxon>
        <taxon>Paracoccaceae</taxon>
        <taxon>Pseudooceanicola</taxon>
    </lineage>
</organism>
<dbReference type="PANTHER" id="PTHR42784:SF1">
    <property type="entry name" value="PYRANOSE 2-OXIDASE"/>
    <property type="match status" value="1"/>
</dbReference>
<feature type="domain" description="Glucose-methanol-choline oxidoreductase N-terminal" evidence="6">
    <location>
        <begin position="220"/>
        <end position="293"/>
    </location>
</feature>
<dbReference type="InterPro" id="IPR051473">
    <property type="entry name" value="P2Ox-like"/>
</dbReference>
<dbReference type="SUPFAM" id="SSF51905">
    <property type="entry name" value="FAD/NAD(P)-binding domain"/>
    <property type="match status" value="1"/>
</dbReference>
<dbReference type="GO" id="GO:0016614">
    <property type="term" value="F:oxidoreductase activity, acting on CH-OH group of donors"/>
    <property type="evidence" value="ECO:0007669"/>
    <property type="project" value="InterPro"/>
</dbReference>
<dbReference type="Pfam" id="PF00732">
    <property type="entry name" value="GMC_oxred_N"/>
    <property type="match status" value="1"/>
</dbReference>
<evidence type="ECO:0000313" key="9">
    <source>
        <dbReference type="Proteomes" id="UP000477911"/>
    </source>
</evidence>
<evidence type="ECO:0000256" key="2">
    <source>
        <dbReference type="ARBA" id="ARBA00010790"/>
    </source>
</evidence>
<gene>
    <name evidence="8" type="ORF">GR170_11935</name>
</gene>
<dbReference type="Gene3D" id="3.50.50.60">
    <property type="entry name" value="FAD/NAD(P)-binding domain"/>
    <property type="match status" value="2"/>
</dbReference>
<dbReference type="InterPro" id="IPR036188">
    <property type="entry name" value="FAD/NAD-bd_sf"/>
</dbReference>
<proteinExistence type="inferred from homology"/>
<name>A0A6L7G3U7_9RHOB</name>
<keyword evidence="5" id="KW-0560">Oxidoreductase</keyword>
<evidence type="ECO:0000256" key="4">
    <source>
        <dbReference type="ARBA" id="ARBA00022827"/>
    </source>
</evidence>
<comment type="similarity">
    <text evidence="2">Belongs to the GMC oxidoreductase family.</text>
</comment>
<reference evidence="8 9" key="1">
    <citation type="submission" date="2019-12" db="EMBL/GenBank/DDBJ databases">
        <authorList>
            <person name="Li M."/>
        </authorList>
    </citation>
    <scope>NUCLEOTIDE SEQUENCE [LARGE SCALE GENOMIC DNA]</scope>
    <source>
        <strain evidence="8 9">GBMRC 2024</strain>
    </source>
</reference>
<dbReference type="Pfam" id="PF05199">
    <property type="entry name" value="GMC_oxred_C"/>
    <property type="match status" value="1"/>
</dbReference>